<feature type="transmembrane region" description="Helical" evidence="8">
    <location>
        <begin position="331"/>
        <end position="355"/>
    </location>
</feature>
<evidence type="ECO:0000256" key="3">
    <source>
        <dbReference type="ARBA" id="ARBA00022475"/>
    </source>
</evidence>
<feature type="transmembrane region" description="Helical" evidence="8">
    <location>
        <begin position="164"/>
        <end position="185"/>
    </location>
</feature>
<evidence type="ECO:0000256" key="1">
    <source>
        <dbReference type="ARBA" id="ARBA00004429"/>
    </source>
</evidence>
<dbReference type="PANTHER" id="PTHR23522:SF10">
    <property type="entry name" value="3-PHENYLPROPIONIC ACID TRANSPORTER-RELATED"/>
    <property type="match status" value="1"/>
</dbReference>
<feature type="transmembrane region" description="Helical" evidence="8">
    <location>
        <begin position="206"/>
        <end position="225"/>
    </location>
</feature>
<dbReference type="PANTHER" id="PTHR23522">
    <property type="entry name" value="BLL5896 PROTEIN"/>
    <property type="match status" value="1"/>
</dbReference>
<feature type="domain" description="Major facilitator superfamily associated" evidence="9">
    <location>
        <begin position="11"/>
        <end position="364"/>
    </location>
</feature>
<dbReference type="InterPro" id="IPR026032">
    <property type="entry name" value="HcaT-like"/>
</dbReference>
<keyword evidence="7 8" id="KW-0472">Membrane</keyword>
<keyword evidence="4" id="KW-0997">Cell inner membrane</keyword>
<comment type="subcellular location">
    <subcellularLocation>
        <location evidence="1">Cell inner membrane</location>
        <topology evidence="1">Multi-pass membrane protein</topology>
    </subcellularLocation>
</comment>
<dbReference type="Pfam" id="PF12832">
    <property type="entry name" value="MFS_1_like"/>
    <property type="match status" value="1"/>
</dbReference>
<dbReference type="InterPro" id="IPR036259">
    <property type="entry name" value="MFS_trans_sf"/>
</dbReference>
<feature type="transmembrane region" description="Helical" evidence="8">
    <location>
        <begin position="16"/>
        <end position="34"/>
    </location>
</feature>
<evidence type="ECO:0000256" key="8">
    <source>
        <dbReference type="SAM" id="Phobius"/>
    </source>
</evidence>
<feature type="transmembrane region" description="Helical" evidence="8">
    <location>
        <begin position="294"/>
        <end position="319"/>
    </location>
</feature>
<dbReference type="Proteomes" id="UP000262073">
    <property type="component" value="Chromosome"/>
</dbReference>
<feature type="transmembrane region" description="Helical" evidence="8">
    <location>
        <begin position="271"/>
        <end position="288"/>
    </location>
</feature>
<evidence type="ECO:0000313" key="11">
    <source>
        <dbReference type="Proteomes" id="UP000262073"/>
    </source>
</evidence>
<dbReference type="InterPro" id="IPR024989">
    <property type="entry name" value="MFS_assoc_dom"/>
</dbReference>
<feature type="transmembrane region" description="Helical" evidence="8">
    <location>
        <begin position="135"/>
        <end position="152"/>
    </location>
</feature>
<sequence>MQSIENKPVPYTRLSAYYFFGCALYGAMLPYWILWMRDKGYSAVEIGSVTSAQIIMTVVGTYVFGALSDKTGKPLTMVRIGVLLAVMVFAAIFWAADHYLGVMLILAGSSFFWQGVNAQFEVITLRHLGRFKANYSLIRLVGSVGFVLSVWGTGHLLEWASIDLLPAIILLLMVLLLGMALVNYGGEVRLSASQPPALLPHLAQPLVVMAIAIFFLSNLSHGSYYGFFSLYLEEQGYSQGAIGNLWSVAVVFELAMFALMPLMLRHFSYSHILLISLTMTVLRWAVMAGEPQSWWALAFIQVLHGFSFSWVHSVGILLFKQLFSGALEGRGQALFAGGCAAAGQAVGIALAGYLWHLGPALTFIISALAALVALIVTVLLITGRTGQRLQSLTRQV</sequence>
<proteinExistence type="predicted"/>
<protein>
    <recommendedName>
        <fullName evidence="9">Major facilitator superfamily associated domain-containing protein</fullName>
    </recommendedName>
</protein>
<keyword evidence="2" id="KW-0813">Transport</keyword>
<dbReference type="GO" id="GO:0005886">
    <property type="term" value="C:plasma membrane"/>
    <property type="evidence" value="ECO:0007669"/>
    <property type="project" value="UniProtKB-SubCell"/>
</dbReference>
<evidence type="ECO:0000256" key="6">
    <source>
        <dbReference type="ARBA" id="ARBA00022989"/>
    </source>
</evidence>
<accession>A0A346NRQ7</accession>
<evidence type="ECO:0000256" key="7">
    <source>
        <dbReference type="ARBA" id="ARBA00023136"/>
    </source>
</evidence>
<keyword evidence="11" id="KW-1185">Reference proteome</keyword>
<evidence type="ECO:0000259" key="9">
    <source>
        <dbReference type="Pfam" id="PF12832"/>
    </source>
</evidence>
<feature type="transmembrane region" description="Helical" evidence="8">
    <location>
        <begin position="245"/>
        <end position="264"/>
    </location>
</feature>
<feature type="transmembrane region" description="Helical" evidence="8">
    <location>
        <begin position="361"/>
        <end position="381"/>
    </location>
</feature>
<feature type="transmembrane region" description="Helical" evidence="8">
    <location>
        <begin position="102"/>
        <end position="123"/>
    </location>
</feature>
<dbReference type="PIRSF" id="PIRSF004925">
    <property type="entry name" value="HcaT"/>
    <property type="match status" value="1"/>
</dbReference>
<feature type="transmembrane region" description="Helical" evidence="8">
    <location>
        <begin position="77"/>
        <end position="96"/>
    </location>
</feature>
<name>A0A346NRQ7_9ALTE</name>
<feature type="transmembrane region" description="Helical" evidence="8">
    <location>
        <begin position="46"/>
        <end position="65"/>
    </location>
</feature>
<evidence type="ECO:0000256" key="4">
    <source>
        <dbReference type="ARBA" id="ARBA00022519"/>
    </source>
</evidence>
<dbReference type="GO" id="GO:0015528">
    <property type="term" value="F:lactose:proton symporter activity"/>
    <property type="evidence" value="ECO:0007669"/>
    <property type="project" value="TreeGrafter"/>
</dbReference>
<dbReference type="GO" id="GO:0030395">
    <property type="term" value="F:lactose binding"/>
    <property type="evidence" value="ECO:0007669"/>
    <property type="project" value="TreeGrafter"/>
</dbReference>
<keyword evidence="6 8" id="KW-1133">Transmembrane helix</keyword>
<dbReference type="KEGG" id="salm:D0Y50_18755"/>
<dbReference type="OrthoDB" id="9150135at2"/>
<dbReference type="RefSeq" id="WP_108568685.1">
    <property type="nucleotide sequence ID" value="NZ_CP031769.1"/>
</dbReference>
<dbReference type="SUPFAM" id="SSF103473">
    <property type="entry name" value="MFS general substrate transporter"/>
    <property type="match status" value="1"/>
</dbReference>
<dbReference type="EMBL" id="CP031769">
    <property type="protein sequence ID" value="AXR08214.1"/>
    <property type="molecule type" value="Genomic_DNA"/>
</dbReference>
<evidence type="ECO:0000256" key="5">
    <source>
        <dbReference type="ARBA" id="ARBA00022692"/>
    </source>
</evidence>
<keyword evidence="5 8" id="KW-0812">Transmembrane</keyword>
<gene>
    <name evidence="10" type="ORF">D0Y50_18755</name>
</gene>
<organism evidence="10 11">
    <name type="scientific">Salinimonas sediminis</name>
    <dbReference type="NCBI Taxonomy" id="2303538"/>
    <lineage>
        <taxon>Bacteria</taxon>
        <taxon>Pseudomonadati</taxon>
        <taxon>Pseudomonadota</taxon>
        <taxon>Gammaproteobacteria</taxon>
        <taxon>Alteromonadales</taxon>
        <taxon>Alteromonadaceae</taxon>
        <taxon>Alteromonas/Salinimonas group</taxon>
        <taxon>Salinimonas</taxon>
    </lineage>
</organism>
<reference evidence="10 11" key="1">
    <citation type="submission" date="2018-08" db="EMBL/GenBank/DDBJ databases">
        <title>Salinimonas sediminis sp. nov., a piezophilic bacterium isolated from a deep-sea sediment sample from the New Britain Trench.</title>
        <authorList>
            <person name="Cao J."/>
        </authorList>
    </citation>
    <scope>NUCLEOTIDE SEQUENCE [LARGE SCALE GENOMIC DNA]</scope>
    <source>
        <strain evidence="10 11">N102</strain>
    </source>
</reference>
<evidence type="ECO:0000256" key="2">
    <source>
        <dbReference type="ARBA" id="ARBA00022448"/>
    </source>
</evidence>
<evidence type="ECO:0000313" key="10">
    <source>
        <dbReference type="EMBL" id="AXR08214.1"/>
    </source>
</evidence>
<dbReference type="AlphaFoldDB" id="A0A346NRQ7"/>
<keyword evidence="3" id="KW-1003">Cell membrane</keyword>
<dbReference type="Gene3D" id="1.20.1250.20">
    <property type="entry name" value="MFS general substrate transporter like domains"/>
    <property type="match status" value="2"/>
</dbReference>